<dbReference type="GO" id="GO:0015562">
    <property type="term" value="F:efflux transmembrane transporter activity"/>
    <property type="evidence" value="ECO:0007669"/>
    <property type="project" value="InterPro"/>
</dbReference>
<dbReference type="KEGG" id="alkq:M9189_03300"/>
<keyword evidence="9" id="KW-1185">Reference proteome</keyword>
<proteinExistence type="inferred from homology"/>
<dbReference type="GO" id="GO:0015288">
    <property type="term" value="F:porin activity"/>
    <property type="evidence" value="ECO:0007669"/>
    <property type="project" value="TreeGrafter"/>
</dbReference>
<dbReference type="GO" id="GO:0009279">
    <property type="term" value="C:cell outer membrane"/>
    <property type="evidence" value="ECO:0007669"/>
    <property type="project" value="UniProtKB-SubCell"/>
</dbReference>
<evidence type="ECO:0000313" key="8">
    <source>
        <dbReference type="EMBL" id="URW80380.1"/>
    </source>
</evidence>
<keyword evidence="3" id="KW-0813">Transport</keyword>
<dbReference type="Pfam" id="PF02321">
    <property type="entry name" value="OEP"/>
    <property type="match status" value="1"/>
</dbReference>
<evidence type="ECO:0000256" key="6">
    <source>
        <dbReference type="ARBA" id="ARBA00023136"/>
    </source>
</evidence>
<keyword evidence="5" id="KW-0812">Transmembrane</keyword>
<dbReference type="GO" id="GO:1990281">
    <property type="term" value="C:efflux pump complex"/>
    <property type="evidence" value="ECO:0007669"/>
    <property type="project" value="TreeGrafter"/>
</dbReference>
<dbReference type="RefSeq" id="WP_250724532.1">
    <property type="nucleotide sequence ID" value="NZ_CP098400.1"/>
</dbReference>
<dbReference type="SUPFAM" id="SSF56954">
    <property type="entry name" value="Outer membrane efflux proteins (OEP)"/>
    <property type="match status" value="1"/>
</dbReference>
<reference evidence="8" key="1">
    <citation type="submission" date="2022-05" db="EMBL/GenBank/DDBJ databases">
        <authorList>
            <person name="Sun X."/>
        </authorList>
    </citation>
    <scope>NUCLEOTIDE SEQUENCE</scope>
    <source>
        <strain evidence="8">Ai-910</strain>
    </source>
</reference>
<organism evidence="8 9">
    <name type="scientific">Xiashengella succiniciproducens</name>
    <dbReference type="NCBI Taxonomy" id="2949635"/>
    <lineage>
        <taxon>Bacteria</taxon>
        <taxon>Pseudomonadati</taxon>
        <taxon>Bacteroidota</taxon>
        <taxon>Bacteroidia</taxon>
        <taxon>Marinilabiliales</taxon>
        <taxon>Marinilabiliaceae</taxon>
        <taxon>Xiashengella</taxon>
    </lineage>
</organism>
<evidence type="ECO:0000256" key="3">
    <source>
        <dbReference type="ARBA" id="ARBA00022448"/>
    </source>
</evidence>
<gene>
    <name evidence="8" type="ORF">M9189_03300</name>
</gene>
<dbReference type="InterPro" id="IPR003423">
    <property type="entry name" value="OMP_efflux"/>
</dbReference>
<dbReference type="AlphaFoldDB" id="A0A9J6ZQZ4"/>
<evidence type="ECO:0000256" key="4">
    <source>
        <dbReference type="ARBA" id="ARBA00022452"/>
    </source>
</evidence>
<evidence type="ECO:0000256" key="7">
    <source>
        <dbReference type="ARBA" id="ARBA00023237"/>
    </source>
</evidence>
<evidence type="ECO:0000256" key="1">
    <source>
        <dbReference type="ARBA" id="ARBA00004442"/>
    </source>
</evidence>
<comment type="subcellular location">
    <subcellularLocation>
        <location evidence="1">Cell outer membrane</location>
    </subcellularLocation>
</comment>
<dbReference type="InterPro" id="IPR051906">
    <property type="entry name" value="TolC-like"/>
</dbReference>
<dbReference type="PANTHER" id="PTHR30026">
    <property type="entry name" value="OUTER MEMBRANE PROTEIN TOLC"/>
    <property type="match status" value="1"/>
</dbReference>
<evidence type="ECO:0000256" key="5">
    <source>
        <dbReference type="ARBA" id="ARBA00022692"/>
    </source>
</evidence>
<evidence type="ECO:0000256" key="2">
    <source>
        <dbReference type="ARBA" id="ARBA00007613"/>
    </source>
</evidence>
<reference evidence="8" key="2">
    <citation type="submission" date="2022-06" db="EMBL/GenBank/DDBJ databases">
        <title>Xiashengella guii gen. nov. sp. nov., a bacterium isolated form anaerobic digestion tank.</title>
        <authorList>
            <person name="Huang H."/>
        </authorList>
    </citation>
    <scope>NUCLEOTIDE SEQUENCE</scope>
    <source>
        <strain evidence="8">Ai-910</strain>
    </source>
</reference>
<protein>
    <submittedName>
        <fullName evidence="8">TolC family protein</fullName>
    </submittedName>
</protein>
<dbReference type="Gene3D" id="1.20.1600.10">
    <property type="entry name" value="Outer membrane efflux proteins (OEP)"/>
    <property type="match status" value="1"/>
</dbReference>
<dbReference type="PANTHER" id="PTHR30026:SF20">
    <property type="entry name" value="OUTER MEMBRANE PROTEIN TOLC"/>
    <property type="match status" value="1"/>
</dbReference>
<dbReference type="Proteomes" id="UP001056426">
    <property type="component" value="Chromosome"/>
</dbReference>
<name>A0A9J6ZQZ4_9BACT</name>
<comment type="similarity">
    <text evidence="2">Belongs to the outer membrane factor (OMF) (TC 1.B.17) family.</text>
</comment>
<keyword evidence="6" id="KW-0472">Membrane</keyword>
<evidence type="ECO:0000313" key="9">
    <source>
        <dbReference type="Proteomes" id="UP001056426"/>
    </source>
</evidence>
<dbReference type="EMBL" id="CP098400">
    <property type="protein sequence ID" value="URW80380.1"/>
    <property type="molecule type" value="Genomic_DNA"/>
</dbReference>
<sequence length="500" mass="57219">MKKTSFLLGIMLCCSLGSFSQGEIRLSLNDALNLAQKQSLQALLNKYSYMADYWAYRSYLADMLPAVSLRANPLVYSNASELRYNWETQSDEYVRTENLLSDLNLSITQKVAATGGAFSIQSELGRVENFGKNSYTQYSSRPFRLGYQQQLFGYNDLKWQRKIEPLEFEKAKKDYLQSSETMNLTAIRYFFSLINASIQLEMAKTNLENSDKLLVVAQRRFELGTVTREELLDLRLANNNARISVQEWEMYQREAKESLLNLLMLPLDIELDIVIPDELPVHEVDPQLVLQKALENNPEMLELELNILQQQSNVDRANRARHFQADVSLSYGLSKDDGSYLGSGTLGEVYRPEFDTYKQVAVGINIPILDWGRNKGRYEMARSQLEIAQVAASQSLQQFKQNAITRAVAFNIQKSRVESAALSDTLANESYELTMTRFSSGQADVLRLTSSQKAKDSARLQYISTLSDYWINLYTLRQMTLFDFETNNDLVFEEGKVLQH</sequence>
<keyword evidence="7" id="KW-0998">Cell outer membrane</keyword>
<keyword evidence="4" id="KW-1134">Transmembrane beta strand</keyword>
<accession>A0A9J6ZQZ4</accession>